<reference evidence="2 3" key="1">
    <citation type="submission" date="2018-08" db="EMBL/GenBank/DDBJ databases">
        <title>A genome reference for cultivated species of the human gut microbiota.</title>
        <authorList>
            <person name="Zou Y."/>
            <person name="Xue W."/>
            <person name="Luo G."/>
        </authorList>
    </citation>
    <scope>NUCLEOTIDE SEQUENCE [LARGE SCALE GENOMIC DNA]</scope>
    <source>
        <strain evidence="2 3">TF05-5AC</strain>
    </source>
</reference>
<dbReference type="Proteomes" id="UP000260812">
    <property type="component" value="Unassembled WGS sequence"/>
</dbReference>
<evidence type="ECO:0000313" key="3">
    <source>
        <dbReference type="Proteomes" id="UP000260812"/>
    </source>
</evidence>
<keyword evidence="3" id="KW-1185">Reference proteome</keyword>
<protein>
    <submittedName>
        <fullName evidence="2">Uncharacterized protein</fullName>
    </submittedName>
</protein>
<name>A0A3E3I1D3_9FIRM</name>
<feature type="compositionally biased region" description="Polar residues" evidence="1">
    <location>
        <begin position="91"/>
        <end position="101"/>
    </location>
</feature>
<dbReference type="EMBL" id="QVLV01000012">
    <property type="protein sequence ID" value="RGE58284.1"/>
    <property type="molecule type" value="Genomic_DNA"/>
</dbReference>
<evidence type="ECO:0000313" key="2">
    <source>
        <dbReference type="EMBL" id="RGE58284.1"/>
    </source>
</evidence>
<dbReference type="AlphaFoldDB" id="A0A3E3I1D3"/>
<organism evidence="2 3">
    <name type="scientific">Eisenbergiella massiliensis</name>
    <dbReference type="NCBI Taxonomy" id="1720294"/>
    <lineage>
        <taxon>Bacteria</taxon>
        <taxon>Bacillati</taxon>
        <taxon>Bacillota</taxon>
        <taxon>Clostridia</taxon>
        <taxon>Lachnospirales</taxon>
        <taxon>Lachnospiraceae</taxon>
        <taxon>Eisenbergiella</taxon>
    </lineage>
</organism>
<accession>A0A3E3I1D3</accession>
<proteinExistence type="predicted"/>
<feature type="region of interest" description="Disordered" evidence="1">
    <location>
        <begin position="90"/>
        <end position="143"/>
    </location>
</feature>
<sequence>METSRLRIHPPFVRAGCGRASFSRAGGACFQFQSQKQGVSNRSPIPGICQRGQNSSAAALEAAAREKVLRPAASSDRPLRAAEARPWGSVRNISVFSNGAENTPPPAREKEARPQPARAKGGWNRNRDVSPLHININRSEKDK</sequence>
<evidence type="ECO:0000256" key="1">
    <source>
        <dbReference type="SAM" id="MobiDB-lite"/>
    </source>
</evidence>
<gene>
    <name evidence="2" type="ORF">DXC51_17485</name>
</gene>
<comment type="caution">
    <text evidence="2">The sequence shown here is derived from an EMBL/GenBank/DDBJ whole genome shotgun (WGS) entry which is preliminary data.</text>
</comment>